<dbReference type="AlphaFoldDB" id="A0A1G8SCB6"/>
<proteinExistence type="predicted"/>
<reference evidence="1 2" key="1">
    <citation type="submission" date="2016-10" db="EMBL/GenBank/DDBJ databases">
        <authorList>
            <person name="de Groot N.N."/>
        </authorList>
    </citation>
    <scope>NUCLEOTIDE SEQUENCE [LARGE SCALE GENOMIC DNA]</scope>
    <source>
        <strain evidence="1 2">CGMCC 4.5681</strain>
    </source>
</reference>
<dbReference type="RefSeq" id="WP_425413419.1">
    <property type="nucleotide sequence ID" value="NZ_FNFB01000001.1"/>
</dbReference>
<protein>
    <submittedName>
        <fullName evidence="1">Uncharacterized protein</fullName>
    </submittedName>
</protein>
<dbReference type="EMBL" id="FNFB01000001">
    <property type="protein sequence ID" value="SDJ26872.1"/>
    <property type="molecule type" value="Genomic_DNA"/>
</dbReference>
<keyword evidence="2" id="KW-1185">Reference proteome</keyword>
<name>A0A1G8SCB6_9ACTN</name>
<evidence type="ECO:0000313" key="1">
    <source>
        <dbReference type="EMBL" id="SDJ26872.1"/>
    </source>
</evidence>
<evidence type="ECO:0000313" key="2">
    <source>
        <dbReference type="Proteomes" id="UP000198683"/>
    </source>
</evidence>
<gene>
    <name evidence="1" type="ORF">SAMN05421874_101258</name>
</gene>
<accession>A0A1G8SCB6</accession>
<dbReference type="Proteomes" id="UP000198683">
    <property type="component" value="Unassembled WGS sequence"/>
</dbReference>
<sequence length="72" mass="7791">MITIYVDSYGRSGPSQPDRVMIYGYAGSTITTILQPRSPTSSSPSVNVVVTKDAGDILMIRRSDNDRAEQPG</sequence>
<dbReference type="STRING" id="683260.SAMN05421874_101258"/>
<organism evidence="1 2">
    <name type="scientific">Nonomuraea maritima</name>
    <dbReference type="NCBI Taxonomy" id="683260"/>
    <lineage>
        <taxon>Bacteria</taxon>
        <taxon>Bacillati</taxon>
        <taxon>Actinomycetota</taxon>
        <taxon>Actinomycetes</taxon>
        <taxon>Streptosporangiales</taxon>
        <taxon>Streptosporangiaceae</taxon>
        <taxon>Nonomuraea</taxon>
    </lineage>
</organism>